<evidence type="ECO:0000256" key="5">
    <source>
        <dbReference type="ARBA" id="ARBA00023077"/>
    </source>
</evidence>
<evidence type="ECO:0000256" key="2">
    <source>
        <dbReference type="ARBA" id="ARBA00022448"/>
    </source>
</evidence>
<evidence type="ECO:0000256" key="1">
    <source>
        <dbReference type="ARBA" id="ARBA00004571"/>
    </source>
</evidence>
<gene>
    <name evidence="12" type="ORF">GAB14E_2877</name>
</gene>
<keyword evidence="3" id="KW-1134">Transmembrane beta strand</keyword>
<keyword evidence="5 8" id="KW-0798">TonB box</keyword>
<dbReference type="InterPro" id="IPR012910">
    <property type="entry name" value="Plug_dom"/>
</dbReference>
<dbReference type="Gene3D" id="2.60.40.1120">
    <property type="entry name" value="Carboxypeptidase-like, regulatory domain"/>
    <property type="match status" value="1"/>
</dbReference>
<dbReference type="PANTHER" id="PTHR30069">
    <property type="entry name" value="TONB-DEPENDENT OUTER MEMBRANE RECEPTOR"/>
    <property type="match status" value="1"/>
</dbReference>
<dbReference type="OrthoDB" id="9768147at2"/>
<dbReference type="AlphaFoldDB" id="A0A099KNE2"/>
<evidence type="ECO:0000259" key="10">
    <source>
        <dbReference type="Pfam" id="PF00593"/>
    </source>
</evidence>
<evidence type="ECO:0000313" key="12">
    <source>
        <dbReference type="EMBL" id="KGJ92289.1"/>
    </source>
</evidence>
<dbReference type="GO" id="GO:0015344">
    <property type="term" value="F:siderophore uptake transmembrane transporter activity"/>
    <property type="evidence" value="ECO:0007669"/>
    <property type="project" value="TreeGrafter"/>
</dbReference>
<proteinExistence type="inferred from homology"/>
<evidence type="ECO:0000256" key="8">
    <source>
        <dbReference type="RuleBase" id="RU003357"/>
    </source>
</evidence>
<dbReference type="GO" id="GO:0009279">
    <property type="term" value="C:cell outer membrane"/>
    <property type="evidence" value="ECO:0007669"/>
    <property type="project" value="UniProtKB-SubCell"/>
</dbReference>
<evidence type="ECO:0000256" key="6">
    <source>
        <dbReference type="ARBA" id="ARBA00023136"/>
    </source>
</evidence>
<dbReference type="InterPro" id="IPR036942">
    <property type="entry name" value="Beta-barrel_TonB_sf"/>
</dbReference>
<keyword evidence="9" id="KW-0732">Signal</keyword>
<feature type="domain" description="TonB-dependent receptor plug" evidence="11">
    <location>
        <begin position="148"/>
        <end position="242"/>
    </location>
</feature>
<reference evidence="12 13" key="1">
    <citation type="submission" date="2014-08" db="EMBL/GenBank/DDBJ databases">
        <title>Genomic and Phenotypic Diversity of Colwellia psychrerythraea strains from Disparate Marine Basins.</title>
        <authorList>
            <person name="Techtmann S.M."/>
            <person name="Stelling S.C."/>
            <person name="Utturkar S.M."/>
            <person name="Alshibli N."/>
            <person name="Harris A."/>
            <person name="Brown S.D."/>
            <person name="Hazen T.C."/>
        </authorList>
    </citation>
    <scope>NUCLEOTIDE SEQUENCE [LARGE SCALE GENOMIC DNA]</scope>
    <source>
        <strain evidence="12 13">GAB14E</strain>
    </source>
</reference>
<protein>
    <submittedName>
        <fullName evidence="12">TonB-dependent receptor plug</fullName>
    </submittedName>
</protein>
<dbReference type="RefSeq" id="WP_081967819.1">
    <property type="nucleotide sequence ID" value="NZ_JQEC01000034.1"/>
</dbReference>
<dbReference type="SUPFAM" id="SSF56935">
    <property type="entry name" value="Porins"/>
    <property type="match status" value="1"/>
</dbReference>
<evidence type="ECO:0000256" key="3">
    <source>
        <dbReference type="ARBA" id="ARBA00022452"/>
    </source>
</evidence>
<organism evidence="12 13">
    <name type="scientific">Colwellia psychrerythraea</name>
    <name type="common">Vibrio psychroerythus</name>
    <dbReference type="NCBI Taxonomy" id="28229"/>
    <lineage>
        <taxon>Bacteria</taxon>
        <taxon>Pseudomonadati</taxon>
        <taxon>Pseudomonadota</taxon>
        <taxon>Gammaproteobacteria</taxon>
        <taxon>Alteromonadales</taxon>
        <taxon>Colwelliaceae</taxon>
        <taxon>Colwellia</taxon>
    </lineage>
</organism>
<keyword evidence="2" id="KW-0813">Transport</keyword>
<evidence type="ECO:0000256" key="7">
    <source>
        <dbReference type="ARBA" id="ARBA00023237"/>
    </source>
</evidence>
<dbReference type="Gene3D" id="2.170.130.10">
    <property type="entry name" value="TonB-dependent receptor, plug domain"/>
    <property type="match status" value="1"/>
</dbReference>
<dbReference type="InterPro" id="IPR013784">
    <property type="entry name" value="Carb-bd-like_fold"/>
</dbReference>
<feature type="chain" id="PRO_5001948891" evidence="9">
    <location>
        <begin position="31"/>
        <end position="997"/>
    </location>
</feature>
<dbReference type="SUPFAM" id="SSF49452">
    <property type="entry name" value="Starch-binding domain-like"/>
    <property type="match status" value="1"/>
</dbReference>
<dbReference type="PATRIC" id="fig|28229.3.peg.2597"/>
<evidence type="ECO:0000313" key="13">
    <source>
        <dbReference type="Proteomes" id="UP000029868"/>
    </source>
</evidence>
<dbReference type="EMBL" id="JQEC01000034">
    <property type="protein sequence ID" value="KGJ92289.1"/>
    <property type="molecule type" value="Genomic_DNA"/>
</dbReference>
<keyword evidence="4" id="KW-0812">Transmembrane</keyword>
<dbReference type="GO" id="GO:0030246">
    <property type="term" value="F:carbohydrate binding"/>
    <property type="evidence" value="ECO:0007669"/>
    <property type="project" value="InterPro"/>
</dbReference>
<keyword evidence="6 8" id="KW-0472">Membrane</keyword>
<dbReference type="Pfam" id="PF00593">
    <property type="entry name" value="TonB_dep_Rec_b-barrel"/>
    <property type="match status" value="1"/>
</dbReference>
<comment type="subcellular location">
    <subcellularLocation>
        <location evidence="1">Cell outer membrane</location>
        <topology evidence="1">Multi-pass membrane protein</topology>
    </subcellularLocation>
</comment>
<comment type="similarity">
    <text evidence="8">Belongs to the TonB-dependent receptor family.</text>
</comment>
<dbReference type="GO" id="GO:0044718">
    <property type="term" value="P:siderophore transmembrane transport"/>
    <property type="evidence" value="ECO:0007669"/>
    <property type="project" value="TreeGrafter"/>
</dbReference>
<feature type="domain" description="TonB-dependent receptor-like beta-barrel" evidence="10">
    <location>
        <begin position="445"/>
        <end position="687"/>
    </location>
</feature>
<dbReference type="PANTHER" id="PTHR30069:SF46">
    <property type="entry name" value="OAR PROTEIN"/>
    <property type="match status" value="1"/>
</dbReference>
<evidence type="ECO:0000259" key="11">
    <source>
        <dbReference type="Pfam" id="PF07715"/>
    </source>
</evidence>
<dbReference type="InterPro" id="IPR000531">
    <property type="entry name" value="Beta-barrel_TonB"/>
</dbReference>
<keyword evidence="7" id="KW-0998">Cell outer membrane</keyword>
<dbReference type="Proteomes" id="UP000029868">
    <property type="component" value="Unassembled WGS sequence"/>
</dbReference>
<evidence type="ECO:0000256" key="4">
    <source>
        <dbReference type="ARBA" id="ARBA00022692"/>
    </source>
</evidence>
<dbReference type="InterPro" id="IPR039426">
    <property type="entry name" value="TonB-dep_rcpt-like"/>
</dbReference>
<name>A0A099KNE2_COLPS</name>
<dbReference type="InterPro" id="IPR037066">
    <property type="entry name" value="Plug_dom_sf"/>
</dbReference>
<dbReference type="Pfam" id="PF07715">
    <property type="entry name" value="Plug"/>
    <property type="match status" value="1"/>
</dbReference>
<accession>A0A099KNE2</accession>
<comment type="caution">
    <text evidence="12">The sequence shown here is derived from an EMBL/GenBank/DDBJ whole genome shotgun (WGS) entry which is preliminary data.</text>
</comment>
<dbReference type="Gene3D" id="2.40.170.20">
    <property type="entry name" value="TonB-dependent receptor, beta-barrel domain"/>
    <property type="match status" value="1"/>
</dbReference>
<keyword evidence="12" id="KW-0675">Receptor</keyword>
<feature type="signal peptide" evidence="9">
    <location>
        <begin position="1"/>
        <end position="30"/>
    </location>
</feature>
<sequence length="997" mass="108901">MIKSSLKARRTLAAIAVGTALMLSAPSAMAIDTGTVKGHIISNEGAVLNNATITLKHKTKGLVFTVQTNDKGNYSLRNVPVGEYKITISKDGYNAAEESNVNLRIGQPVILDSQLLSDSASSEEIERIAITGSSIRRVDLASSTAGVTFNQEELDRMPVDNGFENIAMLAPGTAAAGGDTFKGASSFGGSSSAENAYYLNGLNITNIKTGLGALSLPWEAISQTQVKTGGVSPEFGGALGGIVNAVSKSGDNDFKFGGQVRIDPSSMRSTQDDVLLANGNVSSDGANAQNSYQFTEARLWVSGAIIEDSLFFYGLYEPRKEDEQYSTQTVTTNRVRESDRWFAKADWFVNENHSFGFMAMNNKRTWTKKNYAYDSNANTVGEKLGVDSPGEDGGQLYSVNYNGYLTDNFSVNAVIGRVVEEVSTIPGSSDPSVWDATDGWVKLSSDTDSTLKSEEYTRDQARVDFSLDLEEHAISFGVDYTNVAVDYLEFPNGEGDAAAWWTVYTAGDGSISGAPAGDTYIEKRVRNRFTDSDVSSLAFYINDSWQATDNLVLNMGVRYTQSKNTMNSGEAYVDFDNQIAPRLQAIYDLSGDGSSKVYATYGRFYQPVSANMNITQGSSATDVRDYYHTDQLDSSGYPLLLADGSPSHGAAYRDTDIRQDSTNLAAGGIASTTLKPMYSDEITIGYQKEVFETMTFGTRVIWRELGRGVEDSDITSPLNKKLAELDFADVGGVWFLHNPGESLTIEQDFDGNADNGVEAVTLSAAEMMLPKMERYYGAWEFTLDGSITDSLRINSSYTYSKNWGNTEGLVKTDNNQADPGWTTSYDYGDVMDHGYGLLPNDHTHVFKINGSYDITENFIFGFVSSISSGRPQSYLGRHPLNVDSCTEGNVWDACQGYYGHESFYDENEQPAKRGSKGNLDWTSNIDLSLTYITEVLDGDLSFKATVYNVLDSDSTTNINETRTALDGDGNLVKNADYGSITDRQTERYVSFVARYEF</sequence>
<dbReference type="Pfam" id="PF13620">
    <property type="entry name" value="CarboxypepD_reg"/>
    <property type="match status" value="1"/>
</dbReference>
<evidence type="ECO:0000256" key="9">
    <source>
        <dbReference type="SAM" id="SignalP"/>
    </source>
</evidence>